<reference evidence="2 3" key="1">
    <citation type="submission" date="2018-01" db="EMBL/GenBank/DDBJ databases">
        <title>Whole genome analyses suggest that Burkholderia sensu lato contains two further novel genera in the rhizoxinica-symbiotica group Mycetohabitans gen. nov., and Trinickia gen. nov.: implications for the evolution of diazotrophy and nodulation in the Burkholderiaceae.</title>
        <authorList>
            <person name="Estrada-de los Santos P."/>
            <person name="Palmer M."/>
            <person name="Chavez-Ramirez B."/>
            <person name="Beukes C."/>
            <person name="Steenkamp E.T."/>
            <person name="Hirsch A.M."/>
            <person name="Manyaka P."/>
            <person name="Maluk M."/>
            <person name="Lafos M."/>
            <person name="Crook M."/>
            <person name="Gross E."/>
            <person name="Simon M.F."/>
            <person name="Bueno dos Reis Junior F."/>
            <person name="Poole P.S."/>
            <person name="Venter S.N."/>
            <person name="James E.K."/>
        </authorList>
    </citation>
    <scope>NUCLEOTIDE SEQUENCE [LARGE SCALE GENOMIC DNA]</scope>
    <source>
        <strain evidence="2 3">GP25-8</strain>
    </source>
</reference>
<dbReference type="InterPro" id="IPR018637">
    <property type="entry name" value="DUF2059"/>
</dbReference>
<evidence type="ECO:0000259" key="1">
    <source>
        <dbReference type="Pfam" id="PF09832"/>
    </source>
</evidence>
<sequence length="351" mass="38486">MNRRIASIGAGIALQCWQIAAQTAPPLDAPAFSLQPRQQVSATGEASRTSAADPNQIERLLAEQQLKPAQANTQTDADAAAEISACVARNIRTLDPTNPKWNETDPRWEPMRRTIMQDCARRREFRIKSVQSELQRMYRDALANSYAQHLSHADAEILLRFYSTEIGRRFLAFQNRLTVIEFDSMQKAQLRAAADGTMPGSVPAPSSMPVPAPDVVKRRAAILLMSRQILLMVQWQQDAAKSGGDASGWAIAPIMMNMATTMEGEAIDQIETEYARDLPAFSAFLSSPAEKNEIRALADAQMSFGTASATQLIKLAPEWNGDLAKWREQYRALSPVSPASGTRAASGPASK</sequence>
<keyword evidence="3" id="KW-1185">Reference proteome</keyword>
<proteinExistence type="predicted"/>
<protein>
    <recommendedName>
        <fullName evidence="1">DUF2059 domain-containing protein</fullName>
    </recommendedName>
</protein>
<evidence type="ECO:0000313" key="3">
    <source>
        <dbReference type="Proteomes" id="UP000235347"/>
    </source>
</evidence>
<name>A0A2N7VQY6_9BURK</name>
<evidence type="ECO:0000313" key="2">
    <source>
        <dbReference type="EMBL" id="PMS19566.1"/>
    </source>
</evidence>
<dbReference type="Proteomes" id="UP000235347">
    <property type="component" value="Unassembled WGS sequence"/>
</dbReference>
<dbReference type="AlphaFoldDB" id="A0A2N7VQY6"/>
<dbReference type="RefSeq" id="WP_102611815.1">
    <property type="nucleotide sequence ID" value="NZ_CADIKD010000018.1"/>
</dbReference>
<dbReference type="EMBL" id="PNYB01000021">
    <property type="protein sequence ID" value="PMS19566.1"/>
    <property type="molecule type" value="Genomic_DNA"/>
</dbReference>
<feature type="domain" description="DUF2059" evidence="1">
    <location>
        <begin position="139"/>
        <end position="192"/>
    </location>
</feature>
<gene>
    <name evidence="2" type="ORF">C0Z19_21270</name>
</gene>
<dbReference type="Pfam" id="PF09832">
    <property type="entry name" value="DUF2059"/>
    <property type="match status" value="1"/>
</dbReference>
<comment type="caution">
    <text evidence="2">The sequence shown here is derived from an EMBL/GenBank/DDBJ whole genome shotgun (WGS) entry which is preliminary data.</text>
</comment>
<organism evidence="2 3">
    <name type="scientific">Trinickia soli</name>
    <dbReference type="NCBI Taxonomy" id="380675"/>
    <lineage>
        <taxon>Bacteria</taxon>
        <taxon>Pseudomonadati</taxon>
        <taxon>Pseudomonadota</taxon>
        <taxon>Betaproteobacteria</taxon>
        <taxon>Burkholderiales</taxon>
        <taxon>Burkholderiaceae</taxon>
        <taxon>Trinickia</taxon>
    </lineage>
</organism>
<accession>A0A2N7VQY6</accession>